<dbReference type="PANTHER" id="PTHR33269">
    <property type="entry name" value="NADH-UBIQUINONE OXIDOREDUCTASE CHAIN 6"/>
    <property type="match status" value="1"/>
</dbReference>
<feature type="non-terminal residue" evidence="2">
    <location>
        <position position="1"/>
    </location>
</feature>
<protein>
    <recommendedName>
        <fullName evidence="3">NADH-quinone oxidoreductase subunit J</fullName>
    </recommendedName>
</protein>
<organism evidence="2">
    <name type="scientific">marine metagenome</name>
    <dbReference type="NCBI Taxonomy" id="408172"/>
    <lineage>
        <taxon>unclassified sequences</taxon>
        <taxon>metagenomes</taxon>
        <taxon>ecological metagenomes</taxon>
    </lineage>
</organism>
<dbReference type="Gene3D" id="1.20.120.1200">
    <property type="entry name" value="NADH-ubiquinone/plastoquinone oxidoreductase chain 6, subunit NuoJ"/>
    <property type="match status" value="1"/>
</dbReference>
<proteinExistence type="predicted"/>
<feature type="transmembrane region" description="Helical" evidence="1">
    <location>
        <begin position="130"/>
        <end position="152"/>
    </location>
</feature>
<feature type="transmembrane region" description="Helical" evidence="1">
    <location>
        <begin position="86"/>
        <end position="106"/>
    </location>
</feature>
<dbReference type="InterPro" id="IPR042106">
    <property type="entry name" value="Nuo/plastoQ_OxRdtase_6_NuoJ"/>
</dbReference>
<dbReference type="GO" id="GO:0008137">
    <property type="term" value="F:NADH dehydrogenase (ubiquinone) activity"/>
    <property type="evidence" value="ECO:0007669"/>
    <property type="project" value="InterPro"/>
</dbReference>
<feature type="transmembrane region" description="Helical" evidence="1">
    <location>
        <begin position="55"/>
        <end position="74"/>
    </location>
</feature>
<dbReference type="EMBL" id="UINC01016256">
    <property type="protein sequence ID" value="SVA67827.1"/>
    <property type="molecule type" value="Genomic_DNA"/>
</dbReference>
<keyword evidence="1" id="KW-0472">Membrane</keyword>
<dbReference type="Pfam" id="PF00499">
    <property type="entry name" value="Oxidored_q3"/>
    <property type="match status" value="1"/>
</dbReference>
<dbReference type="InterPro" id="IPR001457">
    <property type="entry name" value="NADH_UbQ/plastoQ_OxRdtase_su6"/>
</dbReference>
<dbReference type="PANTHER" id="PTHR33269:SF17">
    <property type="entry name" value="NADH-UBIQUINONE OXIDOREDUCTASE CHAIN 6"/>
    <property type="match status" value="1"/>
</dbReference>
<keyword evidence="1" id="KW-1133">Transmembrane helix</keyword>
<accession>A0A381XUE3</accession>
<name>A0A381XUE3_9ZZZZ</name>
<feature type="transmembrane region" description="Helical" evidence="1">
    <location>
        <begin position="31"/>
        <end position="49"/>
    </location>
</feature>
<evidence type="ECO:0000256" key="1">
    <source>
        <dbReference type="SAM" id="Phobius"/>
    </source>
</evidence>
<reference evidence="2" key="1">
    <citation type="submission" date="2018-05" db="EMBL/GenBank/DDBJ databases">
        <authorList>
            <person name="Lanie J.A."/>
            <person name="Ng W.-L."/>
            <person name="Kazmierczak K.M."/>
            <person name="Andrzejewski T.M."/>
            <person name="Davidsen T.M."/>
            <person name="Wayne K.J."/>
            <person name="Tettelin H."/>
            <person name="Glass J.I."/>
            <person name="Rusch D."/>
            <person name="Podicherti R."/>
            <person name="Tsui H.-C.T."/>
            <person name="Winkler M.E."/>
        </authorList>
    </citation>
    <scope>NUCLEOTIDE SEQUENCE</scope>
</reference>
<sequence>VFFAIAAILVISGGIGVVAARNIVYAALSLLVAMVGTAGVFLIGLAEFLALVQLLIYGGAVVIVILFSLMLTKIQDFEFLTANKQWPIALIVAMCLLGLLGISILVEGSATTTMGSTDISELGLSLFSDWAIPFELASLVLLIALIGAVVVVRRDNGEDK</sequence>
<keyword evidence="1" id="KW-0812">Transmembrane</keyword>
<evidence type="ECO:0008006" key="3">
    <source>
        <dbReference type="Google" id="ProtNLM"/>
    </source>
</evidence>
<feature type="transmembrane region" description="Helical" evidence="1">
    <location>
        <begin position="6"/>
        <end position="24"/>
    </location>
</feature>
<evidence type="ECO:0000313" key="2">
    <source>
        <dbReference type="EMBL" id="SVA67827.1"/>
    </source>
</evidence>
<gene>
    <name evidence="2" type="ORF">METZ01_LOCUS120681</name>
</gene>
<dbReference type="AlphaFoldDB" id="A0A381XUE3"/>